<dbReference type="AlphaFoldDB" id="A0A7J8E2M6"/>
<dbReference type="EMBL" id="JACASF010000015">
    <property type="protein sequence ID" value="KAF6429620.1"/>
    <property type="molecule type" value="Genomic_DNA"/>
</dbReference>
<reference evidence="1 2" key="1">
    <citation type="journal article" date="2020" name="Nature">
        <title>Six reference-quality genomes reveal evolution of bat adaptations.</title>
        <authorList>
            <person name="Jebb D."/>
            <person name="Huang Z."/>
            <person name="Pippel M."/>
            <person name="Hughes G.M."/>
            <person name="Lavrichenko K."/>
            <person name="Devanna P."/>
            <person name="Winkler S."/>
            <person name="Jermiin L.S."/>
            <person name="Skirmuntt E.C."/>
            <person name="Katzourakis A."/>
            <person name="Burkitt-Gray L."/>
            <person name="Ray D.A."/>
            <person name="Sullivan K.A.M."/>
            <person name="Roscito J.G."/>
            <person name="Kirilenko B.M."/>
            <person name="Davalos L.M."/>
            <person name="Corthals A.P."/>
            <person name="Power M.L."/>
            <person name="Jones G."/>
            <person name="Ransome R.D."/>
            <person name="Dechmann D.K.N."/>
            <person name="Locatelli A.G."/>
            <person name="Puechmaille S.J."/>
            <person name="Fedrigo O."/>
            <person name="Jarvis E.D."/>
            <person name="Hiller M."/>
            <person name="Vernes S.C."/>
            <person name="Myers E.W."/>
            <person name="Teeling E.C."/>
        </authorList>
    </citation>
    <scope>NUCLEOTIDE SEQUENCE [LARGE SCALE GENOMIC DNA]</scope>
    <source>
        <strain evidence="1">MMolMol1</strain>
        <tissue evidence="1">Muscle</tissue>
    </source>
</reference>
<accession>A0A7J8E2M6</accession>
<protein>
    <submittedName>
        <fullName evidence="1">Uncharacterized protein</fullName>
    </submittedName>
</protein>
<proteinExistence type="predicted"/>
<name>A0A7J8E2M6_MOLMO</name>
<dbReference type="Proteomes" id="UP000550707">
    <property type="component" value="Unassembled WGS sequence"/>
</dbReference>
<evidence type="ECO:0000313" key="2">
    <source>
        <dbReference type="Proteomes" id="UP000550707"/>
    </source>
</evidence>
<dbReference type="InParanoid" id="A0A7J8E2M6"/>
<sequence>MTTSPAVLPLRDVMTITSFGNRLRAPYKLQGVPSAPTRDLCSQVVPGERLGWSLPFVRSSVFINPAPPDCPPGLPSHFQKRFSRFYISAQFPQFSARPSKGTCLCLAEHCGAGCVCGLDITRRAEKGQDCCSGCEQPWGRADNKRLRV</sequence>
<keyword evidence="2" id="KW-1185">Reference proteome</keyword>
<comment type="caution">
    <text evidence="1">The sequence shown here is derived from an EMBL/GenBank/DDBJ whole genome shotgun (WGS) entry which is preliminary data.</text>
</comment>
<evidence type="ECO:0000313" key="1">
    <source>
        <dbReference type="EMBL" id="KAF6429620.1"/>
    </source>
</evidence>
<gene>
    <name evidence="1" type="ORF">HJG59_008985</name>
</gene>
<organism evidence="1 2">
    <name type="scientific">Molossus molossus</name>
    <name type="common">Pallas' mastiff bat</name>
    <name type="synonym">Vespertilio molossus</name>
    <dbReference type="NCBI Taxonomy" id="27622"/>
    <lineage>
        <taxon>Eukaryota</taxon>
        <taxon>Metazoa</taxon>
        <taxon>Chordata</taxon>
        <taxon>Craniata</taxon>
        <taxon>Vertebrata</taxon>
        <taxon>Euteleostomi</taxon>
        <taxon>Mammalia</taxon>
        <taxon>Eutheria</taxon>
        <taxon>Laurasiatheria</taxon>
        <taxon>Chiroptera</taxon>
        <taxon>Yangochiroptera</taxon>
        <taxon>Molossidae</taxon>
        <taxon>Molossus</taxon>
    </lineage>
</organism>